<dbReference type="SUPFAM" id="SSF103088">
    <property type="entry name" value="OmpA-like"/>
    <property type="match status" value="1"/>
</dbReference>
<dbReference type="Proteomes" id="UP000257067">
    <property type="component" value="Unassembled WGS sequence"/>
</dbReference>
<dbReference type="PROSITE" id="PS51257">
    <property type="entry name" value="PROKAR_LIPOPROTEIN"/>
    <property type="match status" value="1"/>
</dbReference>
<dbReference type="AlphaFoldDB" id="A0A3D8ITW1"/>
<dbReference type="RefSeq" id="WP_104724979.1">
    <property type="nucleotide sequence ID" value="NZ_FZNE01000010.1"/>
</dbReference>
<feature type="domain" description="OmpA-like" evidence="5">
    <location>
        <begin position="67"/>
        <end position="177"/>
    </location>
</feature>
<dbReference type="CDD" id="cd07185">
    <property type="entry name" value="OmpA_C-like"/>
    <property type="match status" value="1"/>
</dbReference>
<dbReference type="InterPro" id="IPR050330">
    <property type="entry name" value="Bact_OuterMem_StrucFunc"/>
</dbReference>
<evidence type="ECO:0000256" key="4">
    <source>
        <dbReference type="PROSITE-ProRule" id="PRU00473"/>
    </source>
</evidence>
<dbReference type="GO" id="GO:0009279">
    <property type="term" value="C:cell outer membrane"/>
    <property type="evidence" value="ECO:0007669"/>
    <property type="project" value="UniProtKB-SubCell"/>
</dbReference>
<keyword evidence="3" id="KW-0998">Cell outer membrane</keyword>
<dbReference type="PANTHER" id="PTHR30329:SF21">
    <property type="entry name" value="LIPOPROTEIN YIAD-RELATED"/>
    <property type="match status" value="1"/>
</dbReference>
<dbReference type="PANTHER" id="PTHR30329">
    <property type="entry name" value="STATOR ELEMENT OF FLAGELLAR MOTOR COMPLEX"/>
    <property type="match status" value="1"/>
</dbReference>
<sequence length="177" mass="19996">MRILFFCLLSLLFIACGGKKVDSSQSSSSIAIQQPQSEPQEKEEEAIPEVVEVIEEYTPTKKPFNPKDLKIIYFAFDSFALSKEMFDEVNFNVDLLKSYPEVKVLLEGNTDAYGSDEYNFALGTKRALVVKDALIVRGVHKDRIAIISFGETKPVCTTSLDAECRQKNRRVNFVVEK</sequence>
<evidence type="ECO:0000259" key="5">
    <source>
        <dbReference type="PROSITE" id="PS51123"/>
    </source>
</evidence>
<reference evidence="6 7" key="1">
    <citation type="submission" date="2018-04" db="EMBL/GenBank/DDBJ databases">
        <title>Novel Campyloabacter and Helicobacter Species and Strains.</title>
        <authorList>
            <person name="Mannion A.J."/>
            <person name="Shen Z."/>
            <person name="Fox J.G."/>
        </authorList>
    </citation>
    <scope>NUCLEOTIDE SEQUENCE [LARGE SCALE GENOMIC DNA]</scope>
    <source>
        <strain evidence="6 7">ATCC 700242</strain>
    </source>
</reference>
<dbReference type="PROSITE" id="PS51123">
    <property type="entry name" value="OMPA_2"/>
    <property type="match status" value="1"/>
</dbReference>
<gene>
    <name evidence="6" type="ORF">CQA62_05785</name>
</gene>
<organism evidence="6 7">
    <name type="scientific">Helicobacter cholecystus</name>
    <dbReference type="NCBI Taxonomy" id="45498"/>
    <lineage>
        <taxon>Bacteria</taxon>
        <taxon>Pseudomonadati</taxon>
        <taxon>Campylobacterota</taxon>
        <taxon>Epsilonproteobacteria</taxon>
        <taxon>Campylobacterales</taxon>
        <taxon>Helicobacteraceae</taxon>
        <taxon>Helicobacter</taxon>
    </lineage>
</organism>
<comment type="caution">
    <text evidence="6">The sequence shown here is derived from an EMBL/GenBank/DDBJ whole genome shotgun (WGS) entry which is preliminary data.</text>
</comment>
<name>A0A3D8ITW1_9HELI</name>
<comment type="subcellular location">
    <subcellularLocation>
        <location evidence="1">Cell outer membrane</location>
    </subcellularLocation>
</comment>
<evidence type="ECO:0000256" key="2">
    <source>
        <dbReference type="ARBA" id="ARBA00023136"/>
    </source>
</evidence>
<dbReference type="PRINTS" id="PR01021">
    <property type="entry name" value="OMPADOMAIN"/>
</dbReference>
<dbReference type="Gene3D" id="3.30.1330.60">
    <property type="entry name" value="OmpA-like domain"/>
    <property type="match status" value="1"/>
</dbReference>
<evidence type="ECO:0000313" key="7">
    <source>
        <dbReference type="Proteomes" id="UP000257067"/>
    </source>
</evidence>
<dbReference type="InterPro" id="IPR036737">
    <property type="entry name" value="OmpA-like_sf"/>
</dbReference>
<dbReference type="OrthoDB" id="9809164at2"/>
<keyword evidence="7" id="KW-1185">Reference proteome</keyword>
<proteinExistence type="predicted"/>
<keyword evidence="2 4" id="KW-0472">Membrane</keyword>
<evidence type="ECO:0000256" key="3">
    <source>
        <dbReference type="ARBA" id="ARBA00023237"/>
    </source>
</evidence>
<dbReference type="InterPro" id="IPR006664">
    <property type="entry name" value="OMP_bac"/>
</dbReference>
<dbReference type="EMBL" id="NXLU01000007">
    <property type="protein sequence ID" value="RDU68729.1"/>
    <property type="molecule type" value="Genomic_DNA"/>
</dbReference>
<accession>A0A3D8ITW1</accession>
<protein>
    <submittedName>
        <fullName evidence="6">Peptidoglycan-binding protein</fullName>
    </submittedName>
</protein>
<dbReference type="InterPro" id="IPR006665">
    <property type="entry name" value="OmpA-like"/>
</dbReference>
<evidence type="ECO:0000256" key="1">
    <source>
        <dbReference type="ARBA" id="ARBA00004442"/>
    </source>
</evidence>
<dbReference type="Pfam" id="PF00691">
    <property type="entry name" value="OmpA"/>
    <property type="match status" value="1"/>
</dbReference>
<evidence type="ECO:0000313" key="6">
    <source>
        <dbReference type="EMBL" id="RDU68729.1"/>
    </source>
</evidence>